<dbReference type="AlphaFoldDB" id="A0AA96V7F8"/>
<evidence type="ECO:0000313" key="2">
    <source>
        <dbReference type="Proteomes" id="UP001304970"/>
    </source>
</evidence>
<organism evidence="1 2">
    <name type="scientific">Methanolapillus ohkumae</name>
    <dbReference type="NCBI Taxonomy" id="3028298"/>
    <lineage>
        <taxon>Archaea</taxon>
        <taxon>Methanobacteriati</taxon>
        <taxon>Methanobacteriota</taxon>
        <taxon>Stenosarchaea group</taxon>
        <taxon>Methanomicrobia</taxon>
        <taxon>Methanosarcinales</taxon>
        <taxon>Methanosarcinaceae</taxon>
        <taxon>Methanolapillus</taxon>
    </lineage>
</organism>
<sequence>MTIDSYFPTLFRAPLKPDLPGTGFEVVLLPKPNEEFDNFEIRAASYPDLKRETGAEKIFRLSVFITDKQKLLFLAPAGPDESESIKDLMFCVLEGLFILEKLEIVPEIGIISGGREGDAGRNARVDQTLLDAKTLQSLLDKENISSQNYTILIEDAVKKANFLIIPDSLSGELILRTVAGIGEGREIGNILLFKRPAQTKSLASKTIYIEQLTEKANPKDAEILKQALLSANLGNND</sequence>
<proteinExistence type="predicted"/>
<dbReference type="Proteomes" id="UP001304970">
    <property type="component" value="Chromosome"/>
</dbReference>
<dbReference type="GeneID" id="89228217"/>
<protein>
    <submittedName>
        <fullName evidence="1">Uncharacterized protein</fullName>
    </submittedName>
</protein>
<dbReference type="EMBL" id="CP131061">
    <property type="protein sequence ID" value="WNY27015.1"/>
    <property type="molecule type" value="Genomic_DNA"/>
</dbReference>
<reference evidence="1 2" key="1">
    <citation type="submission" date="2023-07" db="EMBL/GenBank/DDBJ databases">
        <title>Closed genome sequence of Methanosarcinaceae archaeon Am2.</title>
        <authorList>
            <person name="Poehlein A."/>
            <person name="Protasov E."/>
            <person name="Platt K."/>
            <person name="Reeh H."/>
            <person name="Daniel R."/>
            <person name="Brune A."/>
        </authorList>
    </citation>
    <scope>NUCLEOTIDE SEQUENCE [LARGE SCALE GENOMIC DNA]</scope>
    <source>
        <strain evidence="1 2">Am2</strain>
    </source>
</reference>
<gene>
    <name evidence="1" type="ORF">MsAm2_07990</name>
</gene>
<dbReference type="SUPFAM" id="SSF53659">
    <property type="entry name" value="Isocitrate/Isopropylmalate dehydrogenase-like"/>
    <property type="match status" value="1"/>
</dbReference>
<name>A0AA96V7F8_9EURY</name>
<evidence type="ECO:0000313" key="1">
    <source>
        <dbReference type="EMBL" id="WNY27015.1"/>
    </source>
</evidence>
<keyword evidence="2" id="KW-1185">Reference proteome</keyword>
<accession>A0AA96V7F8</accession>
<dbReference type="RefSeq" id="WP_338096998.1">
    <property type="nucleotide sequence ID" value="NZ_CP131061.1"/>
</dbReference>